<dbReference type="EMBL" id="JBGUBD010000007">
    <property type="protein sequence ID" value="MFA9479202.1"/>
    <property type="molecule type" value="Genomic_DNA"/>
</dbReference>
<proteinExistence type="predicted"/>
<protein>
    <submittedName>
        <fullName evidence="5">GntR family transcriptional regulator</fullName>
    </submittedName>
</protein>
<dbReference type="CDD" id="cd07377">
    <property type="entry name" value="WHTH_GntR"/>
    <property type="match status" value="1"/>
</dbReference>
<dbReference type="Pfam" id="PF00392">
    <property type="entry name" value="GntR"/>
    <property type="match status" value="1"/>
</dbReference>
<organism evidence="5 6">
    <name type="scientific">Natronomicrosphaera hydrolytica</name>
    <dbReference type="NCBI Taxonomy" id="3242702"/>
    <lineage>
        <taxon>Bacteria</taxon>
        <taxon>Pseudomonadati</taxon>
        <taxon>Planctomycetota</taxon>
        <taxon>Phycisphaerae</taxon>
        <taxon>Phycisphaerales</taxon>
        <taxon>Phycisphaeraceae</taxon>
        <taxon>Natronomicrosphaera</taxon>
    </lineage>
</organism>
<dbReference type="InterPro" id="IPR036390">
    <property type="entry name" value="WH_DNA-bd_sf"/>
</dbReference>
<gene>
    <name evidence="5" type="ORF">ACERK3_12995</name>
</gene>
<dbReference type="SUPFAM" id="SSF64288">
    <property type="entry name" value="Chorismate lyase-like"/>
    <property type="match status" value="1"/>
</dbReference>
<dbReference type="PROSITE" id="PS50949">
    <property type="entry name" value="HTH_GNTR"/>
    <property type="match status" value="1"/>
</dbReference>
<evidence type="ECO:0000313" key="5">
    <source>
        <dbReference type="EMBL" id="MFA9479202.1"/>
    </source>
</evidence>
<feature type="domain" description="HTH gntR-type" evidence="4">
    <location>
        <begin position="9"/>
        <end position="77"/>
    </location>
</feature>
<comment type="caution">
    <text evidence="5">The sequence shown here is derived from an EMBL/GenBank/DDBJ whole genome shotgun (WGS) entry which is preliminary data.</text>
</comment>
<accession>A0ABV4U8R4</accession>
<evidence type="ECO:0000256" key="2">
    <source>
        <dbReference type="ARBA" id="ARBA00023125"/>
    </source>
</evidence>
<evidence type="ECO:0000256" key="3">
    <source>
        <dbReference type="ARBA" id="ARBA00023163"/>
    </source>
</evidence>
<dbReference type="PRINTS" id="PR00035">
    <property type="entry name" value="HTHGNTR"/>
</dbReference>
<evidence type="ECO:0000259" key="4">
    <source>
        <dbReference type="PROSITE" id="PS50949"/>
    </source>
</evidence>
<sequence>MTQTIPPPDTSYGRVASVLRDRILRGEWEPTKQLPTEQALCSEFDVSRITIRQALQILDQEQLIYRRQGSGSFVNERPTRRIPLLQAGFSQSIKKHAPELTRKVLRFARRRAGHKVGRLLNLSPEDRVVYARRLDVLDGKPVAYDDLYLPEACGDQLDLGDLETVAFAPQWKQVQSLEISHMHQKIDAVNASAMQARLLAVQPRAALLKTIETPIDKSGRPLGLFVTYYHGRVFSLSATCQSSI</sequence>
<dbReference type="InterPro" id="IPR011663">
    <property type="entry name" value="UTRA"/>
</dbReference>
<keyword evidence="3" id="KW-0804">Transcription</keyword>
<dbReference type="Proteomes" id="UP001575105">
    <property type="component" value="Unassembled WGS sequence"/>
</dbReference>
<dbReference type="InterPro" id="IPR036388">
    <property type="entry name" value="WH-like_DNA-bd_sf"/>
</dbReference>
<dbReference type="InterPro" id="IPR050679">
    <property type="entry name" value="Bact_HTH_transcr_reg"/>
</dbReference>
<dbReference type="Gene3D" id="3.40.1410.10">
    <property type="entry name" value="Chorismate lyase-like"/>
    <property type="match status" value="1"/>
</dbReference>
<dbReference type="PANTHER" id="PTHR44846">
    <property type="entry name" value="MANNOSYL-D-GLYCERATE TRANSPORT/METABOLISM SYSTEM REPRESSOR MNGR-RELATED"/>
    <property type="match status" value="1"/>
</dbReference>
<dbReference type="RefSeq" id="WP_425346129.1">
    <property type="nucleotide sequence ID" value="NZ_JBGUBD010000007.1"/>
</dbReference>
<dbReference type="SMART" id="SM00866">
    <property type="entry name" value="UTRA"/>
    <property type="match status" value="1"/>
</dbReference>
<keyword evidence="1" id="KW-0805">Transcription regulation</keyword>
<evidence type="ECO:0000256" key="1">
    <source>
        <dbReference type="ARBA" id="ARBA00023015"/>
    </source>
</evidence>
<reference evidence="5 6" key="1">
    <citation type="submission" date="2024-08" db="EMBL/GenBank/DDBJ databases">
        <title>Whole-genome sequencing of halo(alkali)philic microorganisms from hypersaline lakes.</title>
        <authorList>
            <person name="Sorokin D.Y."/>
            <person name="Merkel A.Y."/>
            <person name="Messina E."/>
            <person name="Yakimov M."/>
        </authorList>
    </citation>
    <scope>NUCLEOTIDE SEQUENCE [LARGE SCALE GENOMIC DNA]</scope>
    <source>
        <strain evidence="5 6">AB-hyl4</strain>
    </source>
</reference>
<name>A0ABV4U8R4_9BACT</name>
<evidence type="ECO:0000313" key="6">
    <source>
        <dbReference type="Proteomes" id="UP001575105"/>
    </source>
</evidence>
<keyword evidence="6" id="KW-1185">Reference proteome</keyword>
<dbReference type="Pfam" id="PF07702">
    <property type="entry name" value="UTRA"/>
    <property type="match status" value="1"/>
</dbReference>
<dbReference type="SMART" id="SM00345">
    <property type="entry name" value="HTH_GNTR"/>
    <property type="match status" value="1"/>
</dbReference>
<dbReference type="InterPro" id="IPR028978">
    <property type="entry name" value="Chorismate_lyase_/UTRA_dom_sf"/>
</dbReference>
<dbReference type="PANTHER" id="PTHR44846:SF1">
    <property type="entry name" value="MANNOSYL-D-GLYCERATE TRANSPORT_METABOLISM SYSTEM REPRESSOR MNGR-RELATED"/>
    <property type="match status" value="1"/>
</dbReference>
<dbReference type="Gene3D" id="1.10.10.10">
    <property type="entry name" value="Winged helix-like DNA-binding domain superfamily/Winged helix DNA-binding domain"/>
    <property type="match status" value="1"/>
</dbReference>
<keyword evidence="2" id="KW-0238">DNA-binding</keyword>
<dbReference type="SUPFAM" id="SSF46785">
    <property type="entry name" value="Winged helix' DNA-binding domain"/>
    <property type="match status" value="1"/>
</dbReference>
<dbReference type="InterPro" id="IPR000524">
    <property type="entry name" value="Tscrpt_reg_HTH_GntR"/>
</dbReference>